<keyword evidence="4" id="KW-1185">Reference proteome</keyword>
<evidence type="ECO:0000256" key="1">
    <source>
        <dbReference type="SAM" id="Phobius"/>
    </source>
</evidence>
<reference evidence="4" key="1">
    <citation type="journal article" date="2019" name="Int. J. Syst. Evol. Microbiol.">
        <title>The Global Catalogue of Microorganisms (GCM) 10K type strain sequencing project: providing services to taxonomists for standard genome sequencing and annotation.</title>
        <authorList>
            <consortium name="The Broad Institute Genomics Platform"/>
            <consortium name="The Broad Institute Genome Sequencing Center for Infectious Disease"/>
            <person name="Wu L."/>
            <person name="Ma J."/>
        </authorList>
    </citation>
    <scope>NUCLEOTIDE SEQUENCE [LARGE SCALE GENOMIC DNA]</scope>
    <source>
        <strain evidence="4">JCM 17705</strain>
    </source>
</reference>
<feature type="domain" description="Endonuclease/exonuclease/phosphatase" evidence="2">
    <location>
        <begin position="108"/>
        <end position="355"/>
    </location>
</feature>
<protein>
    <submittedName>
        <fullName evidence="3">Endonuclease/exonuclease/phosphatase family protein</fullName>
    </submittedName>
</protein>
<keyword evidence="1" id="KW-1133">Transmembrane helix</keyword>
<dbReference type="CDD" id="cd09084">
    <property type="entry name" value="EEP-2"/>
    <property type="match status" value="1"/>
</dbReference>
<keyword evidence="3" id="KW-0255">Endonuclease</keyword>
<dbReference type="PANTHER" id="PTHR14859:SF15">
    <property type="entry name" value="ENDONUCLEASE_EXONUCLEASE_PHOSPHATASE DOMAIN-CONTAINING PROTEIN"/>
    <property type="match status" value="1"/>
</dbReference>
<dbReference type="Proteomes" id="UP001500582">
    <property type="component" value="Unassembled WGS sequence"/>
</dbReference>
<keyword evidence="1" id="KW-0812">Transmembrane</keyword>
<dbReference type="Gene3D" id="3.60.10.10">
    <property type="entry name" value="Endonuclease/exonuclease/phosphatase"/>
    <property type="match status" value="1"/>
</dbReference>
<dbReference type="SUPFAM" id="SSF56219">
    <property type="entry name" value="DNase I-like"/>
    <property type="match status" value="1"/>
</dbReference>
<dbReference type="PANTHER" id="PTHR14859">
    <property type="entry name" value="CALCOFLUOR WHITE HYPERSENSITIVE PROTEIN PRECURSOR"/>
    <property type="match status" value="1"/>
</dbReference>
<evidence type="ECO:0000259" key="2">
    <source>
        <dbReference type="Pfam" id="PF03372"/>
    </source>
</evidence>
<feature type="transmembrane region" description="Helical" evidence="1">
    <location>
        <begin position="38"/>
        <end position="65"/>
    </location>
</feature>
<dbReference type="RefSeq" id="WP_345210304.1">
    <property type="nucleotide sequence ID" value="NZ_BAABFT010000003.1"/>
</dbReference>
<keyword evidence="1" id="KW-0472">Membrane</keyword>
<gene>
    <name evidence="3" type="ORF">GCM10023149_14000</name>
</gene>
<evidence type="ECO:0000313" key="4">
    <source>
        <dbReference type="Proteomes" id="UP001500582"/>
    </source>
</evidence>
<comment type="caution">
    <text evidence="3">The sequence shown here is derived from an EMBL/GenBank/DDBJ whole genome shotgun (WGS) entry which is preliminary data.</text>
</comment>
<name>A0ABP8G3U3_9SPHI</name>
<dbReference type="InterPro" id="IPR005135">
    <property type="entry name" value="Endo/exonuclease/phosphatase"/>
</dbReference>
<evidence type="ECO:0000313" key="3">
    <source>
        <dbReference type="EMBL" id="GAA4316781.1"/>
    </source>
</evidence>
<feature type="transmembrane region" description="Helical" evidence="1">
    <location>
        <begin position="77"/>
        <end position="96"/>
    </location>
</feature>
<organism evidence="3 4">
    <name type="scientific">Mucilaginibacter gynuensis</name>
    <dbReference type="NCBI Taxonomy" id="1302236"/>
    <lineage>
        <taxon>Bacteria</taxon>
        <taxon>Pseudomonadati</taxon>
        <taxon>Bacteroidota</taxon>
        <taxon>Sphingobacteriia</taxon>
        <taxon>Sphingobacteriales</taxon>
        <taxon>Sphingobacteriaceae</taxon>
        <taxon>Mucilaginibacter</taxon>
    </lineage>
</organism>
<accession>A0ABP8G3U3</accession>
<keyword evidence="3" id="KW-0378">Hydrolase</keyword>
<sequence length="365" mass="42159">MSFRTNLLKAEKLLFYANWLAAAVLLASYLSAVISPQVFWPLAILGLGYPVLVAVNLVFVVYWMLRLKWRYSLVSGVSILLGLGILLNIIGLHFFADPNPKNEHIRLMTYNVRNFNPIDELPKGEQAHRRILHLINELQPDIIGMEEFNSRVSVFRICDSLKKTLGTDQYYFEPFIITPNDSTGLALFSKFPIVNKGVVRLSNLKNENQCIFIDVKYKNRVIRVYDFHLQSIELDYYDYYLLKNFNAQRRAGSLKIMQKLKRGFILRSMQVDIIRNHAARCPYPYVFLGDFNDTPNSYTFNQMAAGMQNTFKHKGRGLGKTFNGGFAAFQIDYILASPHFNVLSYHITPERISDHYPVYSDLQLK</sequence>
<keyword evidence="3" id="KW-0540">Nuclease</keyword>
<dbReference type="EMBL" id="BAABFT010000003">
    <property type="protein sequence ID" value="GAA4316781.1"/>
    <property type="molecule type" value="Genomic_DNA"/>
</dbReference>
<dbReference type="InterPro" id="IPR036691">
    <property type="entry name" value="Endo/exonu/phosph_ase_sf"/>
</dbReference>
<feature type="transmembrane region" description="Helical" evidence="1">
    <location>
        <begin position="12"/>
        <end position="32"/>
    </location>
</feature>
<proteinExistence type="predicted"/>
<dbReference type="GO" id="GO:0004519">
    <property type="term" value="F:endonuclease activity"/>
    <property type="evidence" value="ECO:0007669"/>
    <property type="project" value="UniProtKB-KW"/>
</dbReference>
<dbReference type="InterPro" id="IPR051916">
    <property type="entry name" value="GPI-anchor_lipid_remodeler"/>
</dbReference>
<dbReference type="Pfam" id="PF03372">
    <property type="entry name" value="Exo_endo_phos"/>
    <property type="match status" value="1"/>
</dbReference>